<dbReference type="EMBL" id="QJKJ01011955">
    <property type="protein sequence ID" value="RDX69803.1"/>
    <property type="molecule type" value="Genomic_DNA"/>
</dbReference>
<dbReference type="AlphaFoldDB" id="A0A371EUW0"/>
<dbReference type="Proteomes" id="UP000257109">
    <property type="component" value="Unassembled WGS sequence"/>
</dbReference>
<dbReference type="Gene3D" id="3.10.10.10">
    <property type="entry name" value="HIV Type 1 Reverse Transcriptase, subunit A, domain 1"/>
    <property type="match status" value="1"/>
</dbReference>
<evidence type="ECO:0008006" key="3">
    <source>
        <dbReference type="Google" id="ProtNLM"/>
    </source>
</evidence>
<sequence>MKHPTEDHSLFDIDLIDELVEEHFQLDTDNDDISNFAGDTDIFDCLGIIIDDADYDESWEVHNLFDSEDDITDLVDLSQEAELLDLLDQEEKFLHVLKQHKKNFNGGGGPSHKATVTKLLVTGIIYPISNSQWVGPVQVVPKMSGMTIMKN</sequence>
<feature type="non-terminal residue" evidence="1">
    <location>
        <position position="1"/>
    </location>
</feature>
<dbReference type="OrthoDB" id="1459910at2759"/>
<protein>
    <recommendedName>
        <fullName evidence="3">Reverse transcriptase domain-containing protein</fullName>
    </recommendedName>
</protein>
<gene>
    <name evidence="1" type="ORF">CR513_51037</name>
</gene>
<organism evidence="1 2">
    <name type="scientific">Mucuna pruriens</name>
    <name type="common">Velvet bean</name>
    <name type="synonym">Dolichos pruriens</name>
    <dbReference type="NCBI Taxonomy" id="157652"/>
    <lineage>
        <taxon>Eukaryota</taxon>
        <taxon>Viridiplantae</taxon>
        <taxon>Streptophyta</taxon>
        <taxon>Embryophyta</taxon>
        <taxon>Tracheophyta</taxon>
        <taxon>Spermatophyta</taxon>
        <taxon>Magnoliopsida</taxon>
        <taxon>eudicotyledons</taxon>
        <taxon>Gunneridae</taxon>
        <taxon>Pentapetalae</taxon>
        <taxon>rosids</taxon>
        <taxon>fabids</taxon>
        <taxon>Fabales</taxon>
        <taxon>Fabaceae</taxon>
        <taxon>Papilionoideae</taxon>
        <taxon>50 kb inversion clade</taxon>
        <taxon>NPAAA clade</taxon>
        <taxon>indigoferoid/millettioid clade</taxon>
        <taxon>Phaseoleae</taxon>
        <taxon>Mucuna</taxon>
    </lineage>
</organism>
<evidence type="ECO:0000313" key="1">
    <source>
        <dbReference type="EMBL" id="RDX69803.1"/>
    </source>
</evidence>
<evidence type="ECO:0000313" key="2">
    <source>
        <dbReference type="Proteomes" id="UP000257109"/>
    </source>
</evidence>
<name>A0A371EUW0_MUCPR</name>
<reference evidence="1" key="1">
    <citation type="submission" date="2018-05" db="EMBL/GenBank/DDBJ databases">
        <title>Draft genome of Mucuna pruriens seed.</title>
        <authorList>
            <person name="Nnadi N.E."/>
            <person name="Vos R."/>
            <person name="Hasami M.H."/>
            <person name="Devisetty U.K."/>
            <person name="Aguiy J.C."/>
        </authorList>
    </citation>
    <scope>NUCLEOTIDE SEQUENCE [LARGE SCALE GENOMIC DNA]</scope>
    <source>
        <strain evidence="1">JCA_2017</strain>
    </source>
</reference>
<comment type="caution">
    <text evidence="1">The sequence shown here is derived from an EMBL/GenBank/DDBJ whole genome shotgun (WGS) entry which is preliminary data.</text>
</comment>
<accession>A0A371EUW0</accession>
<keyword evidence="2" id="KW-1185">Reference proteome</keyword>
<proteinExistence type="predicted"/>